<dbReference type="Gene3D" id="3.40.309.10">
    <property type="entry name" value="Aldehyde Dehydrogenase, Chain A, domain 2"/>
    <property type="match status" value="1"/>
</dbReference>
<sequence>MNLDQARKLDKKSFRKYADKLKLETRNFIDGKFVDARKGRKFETINPATGEVIASVARSDASDVDLAVKAARKAFKSGVWSRMAPRDRMTVIYKFAQLIEENALQFALLDSTDMGKPISEMLNIDIPGAVMTFQYFGETIDKIEGTVTSTASTEFHYILRQPLGVIGCIVPWNYPLMMAAWKIAPALAAGNSVILKPAEQSPLSASLLAKLFMEAGGPAGVLNVVQGLGEEAGKALALHMDVDKIGFTGSTEVGKLMMVYAGQSNMKRVTTECGGKTPQIITADAPDLDMAAQYAVNGIYGNQGEVCNAGSRILVDAKVHDEFVAKFLEKAKASFNPGDPLDPATTMGPLVTKEQQKRVLGYIDIAKKEGAKLSLGGAVPKGLEKGCYVAPTLFTGVKNDMRIAREEVFGPVGTILPFKKIDQAIEIANDSIYGLAASIWTSDVSLAHKAARDIEAGIVWVNCFDHGDMTSIWGGFKQSGMGRDKCLETLTTVTQTKSVWMHLG</sequence>
<evidence type="ECO:0000313" key="4">
    <source>
        <dbReference type="EMBL" id="TDQ82344.1"/>
    </source>
</evidence>
<dbReference type="GO" id="GO:0004030">
    <property type="term" value="F:aldehyde dehydrogenase [NAD(P)+] activity"/>
    <property type="evidence" value="ECO:0007669"/>
    <property type="project" value="UniProtKB-ARBA"/>
</dbReference>
<evidence type="ECO:0000256" key="2">
    <source>
        <dbReference type="ARBA" id="ARBA00023002"/>
    </source>
</evidence>
<dbReference type="PROSITE" id="PS00070">
    <property type="entry name" value="ALDEHYDE_DEHYDR_CYS"/>
    <property type="match status" value="1"/>
</dbReference>
<dbReference type="FunFam" id="3.40.309.10:FF:000012">
    <property type="entry name" value="Betaine aldehyde dehydrogenase"/>
    <property type="match status" value="1"/>
</dbReference>
<reference evidence="4 5" key="1">
    <citation type="submission" date="2019-03" db="EMBL/GenBank/DDBJ databases">
        <title>Genomic Encyclopedia of Type Strains, Phase III (KMG-III): the genomes of soil and plant-associated and newly described type strains.</title>
        <authorList>
            <person name="Whitman W."/>
        </authorList>
    </citation>
    <scope>NUCLEOTIDE SEQUENCE [LARGE SCALE GENOMIC DNA]</scope>
    <source>
        <strain evidence="4 5">CGMCC 1.7660</strain>
    </source>
</reference>
<organism evidence="4 5">
    <name type="scientific">Dongia mobilis</name>
    <dbReference type="NCBI Taxonomy" id="578943"/>
    <lineage>
        <taxon>Bacteria</taxon>
        <taxon>Pseudomonadati</taxon>
        <taxon>Pseudomonadota</taxon>
        <taxon>Alphaproteobacteria</taxon>
        <taxon>Rhodospirillales</taxon>
        <taxon>Dongiaceae</taxon>
        <taxon>Dongia</taxon>
    </lineage>
</organism>
<keyword evidence="2" id="KW-0560">Oxidoreductase</keyword>
<protein>
    <submittedName>
        <fullName evidence="4">Gamma-glutamyl-gamma-aminobutyraldehyde dehydrogenase</fullName>
    </submittedName>
</protein>
<proteinExistence type="inferred from homology"/>
<comment type="similarity">
    <text evidence="1">Belongs to the aldehyde dehydrogenase family.</text>
</comment>
<gene>
    <name evidence="4" type="ORF">A8950_2167</name>
</gene>
<feature type="domain" description="Aldehyde dehydrogenase" evidence="3">
    <location>
        <begin position="33"/>
        <end position="499"/>
    </location>
</feature>
<dbReference type="SUPFAM" id="SSF53720">
    <property type="entry name" value="ALDH-like"/>
    <property type="match status" value="1"/>
</dbReference>
<dbReference type="CDD" id="cd07112">
    <property type="entry name" value="ALDH_GABALDH-PuuC"/>
    <property type="match status" value="1"/>
</dbReference>
<evidence type="ECO:0000256" key="1">
    <source>
        <dbReference type="ARBA" id="ARBA00009986"/>
    </source>
</evidence>
<evidence type="ECO:0000259" key="3">
    <source>
        <dbReference type="Pfam" id="PF00171"/>
    </source>
</evidence>
<dbReference type="AlphaFoldDB" id="A0A4R6WTC8"/>
<dbReference type="EMBL" id="SNYW01000008">
    <property type="protein sequence ID" value="TDQ82344.1"/>
    <property type="molecule type" value="Genomic_DNA"/>
</dbReference>
<accession>A0A4R6WTC8</accession>
<dbReference type="Proteomes" id="UP000295783">
    <property type="component" value="Unassembled WGS sequence"/>
</dbReference>
<comment type="caution">
    <text evidence="4">The sequence shown here is derived from an EMBL/GenBank/DDBJ whole genome shotgun (WGS) entry which is preliminary data.</text>
</comment>
<dbReference type="Gene3D" id="3.40.605.10">
    <property type="entry name" value="Aldehyde Dehydrogenase, Chain A, domain 1"/>
    <property type="match status" value="1"/>
</dbReference>
<dbReference type="Pfam" id="PF00171">
    <property type="entry name" value="Aldedh"/>
    <property type="match status" value="1"/>
</dbReference>
<dbReference type="InterPro" id="IPR016162">
    <property type="entry name" value="Ald_DH_N"/>
</dbReference>
<name>A0A4R6WTC8_9PROT</name>
<dbReference type="InterPro" id="IPR015590">
    <property type="entry name" value="Aldehyde_DH_dom"/>
</dbReference>
<evidence type="ECO:0000313" key="5">
    <source>
        <dbReference type="Proteomes" id="UP000295783"/>
    </source>
</evidence>
<dbReference type="InterPro" id="IPR016163">
    <property type="entry name" value="Ald_DH_C"/>
</dbReference>
<dbReference type="OrthoDB" id="9772584at2"/>
<dbReference type="FunFam" id="3.40.605.10:FF:000001">
    <property type="entry name" value="Aldehyde dehydrogenase 1"/>
    <property type="match status" value="1"/>
</dbReference>
<dbReference type="InterPro" id="IPR016161">
    <property type="entry name" value="Ald_DH/histidinol_DH"/>
</dbReference>
<dbReference type="InterPro" id="IPR016160">
    <property type="entry name" value="Ald_DH_CS_CYS"/>
</dbReference>
<dbReference type="RefSeq" id="WP_133613633.1">
    <property type="nucleotide sequence ID" value="NZ_SNYW01000008.1"/>
</dbReference>
<dbReference type="PANTHER" id="PTHR11699">
    <property type="entry name" value="ALDEHYDE DEHYDROGENASE-RELATED"/>
    <property type="match status" value="1"/>
</dbReference>
<keyword evidence="5" id="KW-1185">Reference proteome</keyword>